<dbReference type="RefSeq" id="WP_065096168.1">
    <property type="nucleotide sequence ID" value="NZ_JADNDD010000013.1"/>
</dbReference>
<keyword evidence="6 7" id="KW-0472">Membrane</keyword>
<evidence type="ECO:0000256" key="7">
    <source>
        <dbReference type="SAM" id="Phobius"/>
    </source>
</evidence>
<feature type="transmembrane region" description="Helical" evidence="7">
    <location>
        <begin position="215"/>
        <end position="238"/>
    </location>
</feature>
<comment type="caution">
    <text evidence="9">The sequence shown here is derived from an EMBL/GenBank/DDBJ whole genome shotgun (WGS) entry which is preliminary data.</text>
</comment>
<dbReference type="AlphaFoldDB" id="A0A2T5DA46"/>
<feature type="transmembrane region" description="Helical" evidence="7">
    <location>
        <begin position="117"/>
        <end position="138"/>
    </location>
</feature>
<dbReference type="EMBL" id="PYGR01000061">
    <property type="protein sequence ID" value="PTO34472.1"/>
    <property type="molecule type" value="Genomic_DNA"/>
</dbReference>
<feature type="transmembrane region" description="Helical" evidence="7">
    <location>
        <begin position="178"/>
        <end position="203"/>
    </location>
</feature>
<dbReference type="Proteomes" id="UP000244022">
    <property type="component" value="Unassembled WGS sequence"/>
</dbReference>
<accession>A0A2T5DA46</accession>
<keyword evidence="4 7" id="KW-0812">Transmembrane</keyword>
<feature type="transmembrane region" description="Helical" evidence="7">
    <location>
        <begin position="145"/>
        <end position="166"/>
    </location>
</feature>
<evidence type="ECO:0000256" key="6">
    <source>
        <dbReference type="ARBA" id="ARBA00023136"/>
    </source>
</evidence>
<dbReference type="GO" id="GO:0016413">
    <property type="term" value="F:O-acetyltransferase activity"/>
    <property type="evidence" value="ECO:0007669"/>
    <property type="project" value="TreeGrafter"/>
</dbReference>
<dbReference type="GO" id="GO:0005886">
    <property type="term" value="C:plasma membrane"/>
    <property type="evidence" value="ECO:0007669"/>
    <property type="project" value="UniProtKB-SubCell"/>
</dbReference>
<keyword evidence="3" id="KW-1003">Cell membrane</keyword>
<proteinExistence type="inferred from homology"/>
<reference evidence="9 10" key="1">
    <citation type="submission" date="2018-03" db="EMBL/GenBank/DDBJ databases">
        <title>Draft genome sequences of four Enterococcus mundtii strains isolated from beef slaughterhouses in Kenya.</title>
        <authorList>
            <person name="Wambui J."/>
            <person name="Stevens M."/>
            <person name="Njage P."/>
            <person name="Stephan R."/>
            <person name="Tasara T."/>
        </authorList>
    </citation>
    <scope>NUCLEOTIDE SEQUENCE [LARGE SCALE GENOMIC DNA]</scope>
    <source>
        <strain evidence="9 10">H18-EM</strain>
    </source>
</reference>
<evidence type="ECO:0000256" key="1">
    <source>
        <dbReference type="ARBA" id="ARBA00004651"/>
    </source>
</evidence>
<dbReference type="PANTHER" id="PTHR40074:SF2">
    <property type="entry name" value="O-ACETYLTRANSFERASE WECH"/>
    <property type="match status" value="1"/>
</dbReference>
<feature type="transmembrane region" description="Helical" evidence="7">
    <location>
        <begin position="77"/>
        <end position="97"/>
    </location>
</feature>
<organism evidence="9 10">
    <name type="scientific">Enterococcus mundtii</name>
    <dbReference type="NCBI Taxonomy" id="53346"/>
    <lineage>
        <taxon>Bacteria</taxon>
        <taxon>Bacillati</taxon>
        <taxon>Bacillota</taxon>
        <taxon>Bacilli</taxon>
        <taxon>Lactobacillales</taxon>
        <taxon>Enterococcaceae</taxon>
        <taxon>Enterococcus</taxon>
    </lineage>
</organism>
<comment type="subcellular location">
    <subcellularLocation>
        <location evidence="1">Cell membrane</location>
        <topology evidence="1">Multi-pass membrane protein</topology>
    </subcellularLocation>
</comment>
<evidence type="ECO:0000313" key="10">
    <source>
        <dbReference type="Proteomes" id="UP000244022"/>
    </source>
</evidence>
<dbReference type="InterPro" id="IPR002656">
    <property type="entry name" value="Acyl_transf_3_dom"/>
</dbReference>
<feature type="transmembrane region" description="Helical" evidence="7">
    <location>
        <begin position="244"/>
        <end position="262"/>
    </location>
</feature>
<feature type="transmembrane region" description="Helical" evidence="7">
    <location>
        <begin position="274"/>
        <end position="294"/>
    </location>
</feature>
<gene>
    <name evidence="9" type="ORF">C6N14_11945</name>
</gene>
<dbReference type="PANTHER" id="PTHR40074">
    <property type="entry name" value="O-ACETYLTRANSFERASE WECH"/>
    <property type="match status" value="1"/>
</dbReference>
<dbReference type="GO" id="GO:0009246">
    <property type="term" value="P:enterobacterial common antigen biosynthetic process"/>
    <property type="evidence" value="ECO:0007669"/>
    <property type="project" value="TreeGrafter"/>
</dbReference>
<evidence type="ECO:0000313" key="9">
    <source>
        <dbReference type="EMBL" id="PTO34472.1"/>
    </source>
</evidence>
<feature type="transmembrane region" description="Helical" evidence="7">
    <location>
        <begin position="35"/>
        <end position="56"/>
    </location>
</feature>
<dbReference type="Pfam" id="PF01757">
    <property type="entry name" value="Acyl_transf_3"/>
    <property type="match status" value="1"/>
</dbReference>
<name>A0A2T5DA46_ENTMU</name>
<evidence type="ECO:0000256" key="5">
    <source>
        <dbReference type="ARBA" id="ARBA00022989"/>
    </source>
</evidence>
<feature type="transmembrane region" description="Helical" evidence="7">
    <location>
        <begin position="306"/>
        <end position="323"/>
    </location>
</feature>
<evidence type="ECO:0000256" key="2">
    <source>
        <dbReference type="ARBA" id="ARBA00007400"/>
    </source>
</evidence>
<feature type="domain" description="Acyltransferase 3" evidence="8">
    <location>
        <begin position="10"/>
        <end position="317"/>
    </location>
</feature>
<evidence type="ECO:0000256" key="3">
    <source>
        <dbReference type="ARBA" id="ARBA00022475"/>
    </source>
</evidence>
<evidence type="ECO:0000259" key="8">
    <source>
        <dbReference type="Pfam" id="PF01757"/>
    </source>
</evidence>
<feature type="transmembrane region" description="Helical" evidence="7">
    <location>
        <begin position="7"/>
        <end position="29"/>
    </location>
</feature>
<evidence type="ECO:0000256" key="4">
    <source>
        <dbReference type="ARBA" id="ARBA00022692"/>
    </source>
</evidence>
<keyword evidence="5 7" id="KW-1133">Transmembrane helix</keyword>
<comment type="similarity">
    <text evidence="2">Belongs to the acyltransferase 3 family.</text>
</comment>
<protein>
    <submittedName>
        <fullName evidence="9">Transcriptional regulator</fullName>
    </submittedName>
</protein>
<sequence>MKNKNQNLYIAQFIATICVVVVHSGTIVSDPTLHFIVKSIICRIAVPFFFINNAYFFRLNSKREGHSLKWLRKIVRLYAVIFILYIPFGIQLIQQTVHVHLGLLPIAFIVSFLYSGSFYHLWYFPALIFSIVIVRYMLQKLGYRWMLLICFLLFSIGSIETYSAFFSNPLLVSGVEKYFSVFATTRNGLFFSPIFVLIGFVLADNKYKLKKYSKSLFYGLILASLVGVFEGMIVYQNQGIDKNFMYFTIPFTVCLFGLLVITKNKISGFERLKPYSQSVFLLHMIPIQIFNLWHGEITPVNGLFRVMMGVLIPLIIVWGFDMVKKTVSRVRLAKIK</sequence>